<name>A0A420RGZ4_GIBIN</name>
<protein>
    <submittedName>
        <fullName evidence="1">Uncharacterized protein</fullName>
    </submittedName>
</protein>
<accession>A0A420RGZ4</accession>
<dbReference type="Proteomes" id="UP000283569">
    <property type="component" value="Unassembled WGS sequence"/>
</dbReference>
<gene>
    <name evidence="1" type="ORF">BFJ72_g15328</name>
</gene>
<evidence type="ECO:0000313" key="2">
    <source>
        <dbReference type="Proteomes" id="UP000283569"/>
    </source>
</evidence>
<reference evidence="1 2" key="1">
    <citation type="journal article" date="2018" name="Sci. Rep.">
        <title>Characterisation of pathogen-specific regions and novel effector candidates in Fusarium oxysporum f. sp. cepae.</title>
        <authorList>
            <person name="Armitage A.D."/>
            <person name="Taylor A."/>
            <person name="Sobczyk M.K."/>
            <person name="Baxter L."/>
            <person name="Greenfield B.P."/>
            <person name="Bates H.J."/>
            <person name="Wilson F."/>
            <person name="Jackson A.C."/>
            <person name="Ott S."/>
            <person name="Harrison R.J."/>
            <person name="Clarkson J.P."/>
        </authorList>
    </citation>
    <scope>NUCLEOTIDE SEQUENCE [LARGE SCALE GENOMIC DNA]</scope>
    <source>
        <strain evidence="1 2">Fp_A8</strain>
    </source>
</reference>
<dbReference type="EMBL" id="MRDB01000325">
    <property type="protein sequence ID" value="RKL16304.1"/>
    <property type="molecule type" value="Genomic_DNA"/>
</dbReference>
<sequence length="529" mass="58701">SEGLFRRLANVLSAKFGWSTNPDQARAWLRKVAIDPARPVVLCIDAPGDSSRLRAEIDEIMTGDVGNVRLVLALDEAELDNWLMKPGSRNESRLGKKGKVVTVDHYSDKEFEAASSRLVELGGRFVDGSSFSQELRAPWVLRAAVAPQMEAAESERIAVLPPTLGWDTLRIAEQRFDRLGDPQDALESVARAYLEFIVTSKSGDLDLASLYDFLVDYQFLRDRVEKDDIKALVQAGILQARRSRATATLYHVRVPPLFAAAITKRLHVSVENMLSGDKDPETIAGWLINRCSRMPFGDVIGAAVVHRLLTLTPGEAALPLVNALLDMKPALQKLVPGAKWLAEIPGVGNVELELAEGRNLLVRPRSNRSKEYMVKLDDHEMPTIADQHAWLILSQTRLFNVLVGSKGHSNLMNAAAEILLEVGTCPVMLRRPGEQAEEFHFHNVGSTEVPCSDMGIVEPVTWAIAELLSGRPFRDGRDAWVKRAAESDSVPLLARVTQALQHLRQVAGHSEWAETMLRDHCQPNWKEIH</sequence>
<dbReference type="AlphaFoldDB" id="A0A420RGZ4"/>
<comment type="caution">
    <text evidence="1">The sequence shown here is derived from an EMBL/GenBank/DDBJ whole genome shotgun (WGS) entry which is preliminary data.</text>
</comment>
<evidence type="ECO:0000313" key="1">
    <source>
        <dbReference type="EMBL" id="RKL16304.1"/>
    </source>
</evidence>
<organism evidence="1 2">
    <name type="scientific">Gibberella intermedia</name>
    <name type="common">Bulb rot disease fungus</name>
    <name type="synonym">Fusarium proliferatum</name>
    <dbReference type="NCBI Taxonomy" id="948311"/>
    <lineage>
        <taxon>Eukaryota</taxon>
        <taxon>Fungi</taxon>
        <taxon>Dikarya</taxon>
        <taxon>Ascomycota</taxon>
        <taxon>Pezizomycotina</taxon>
        <taxon>Sordariomycetes</taxon>
        <taxon>Hypocreomycetidae</taxon>
        <taxon>Hypocreales</taxon>
        <taxon>Nectriaceae</taxon>
        <taxon>Fusarium</taxon>
        <taxon>Fusarium fujikuroi species complex</taxon>
    </lineage>
</organism>
<feature type="non-terminal residue" evidence="1">
    <location>
        <position position="1"/>
    </location>
</feature>
<proteinExistence type="predicted"/>